<evidence type="ECO:0000256" key="2">
    <source>
        <dbReference type="ARBA" id="ARBA00022475"/>
    </source>
</evidence>
<dbReference type="Pfam" id="PF02537">
    <property type="entry name" value="CRCB"/>
    <property type="match status" value="1"/>
</dbReference>
<comment type="subcellular location">
    <subcellularLocation>
        <location evidence="1">Cell membrane</location>
        <topology evidence="1">Multi-pass membrane protein</topology>
    </subcellularLocation>
</comment>
<sequence length="109" mass="11165">MITMLLPVLAVGAGGFLGGIGRWTLGRWPGGLRGTYTANIAAVTIFALALSGPNLLVLALGTGFAGALSTWSTLAKEIGQLIKSRSYRHALVYAAATLLIGIGVVVIIT</sequence>
<dbReference type="InterPro" id="IPR003691">
    <property type="entry name" value="FluC"/>
</dbReference>
<dbReference type="Proteomes" id="UP000266975">
    <property type="component" value="Unassembled WGS sequence"/>
</dbReference>
<keyword evidence="6" id="KW-0406">Ion transport</keyword>
<comment type="caution">
    <text evidence="10">Lacks conserved residue(s) required for the propagation of feature annotation.</text>
</comment>
<feature type="transmembrane region" description="Helical" evidence="10">
    <location>
        <begin position="90"/>
        <end position="108"/>
    </location>
</feature>
<keyword evidence="4 10" id="KW-1133">Transmembrane helix</keyword>
<evidence type="ECO:0000256" key="4">
    <source>
        <dbReference type="ARBA" id="ARBA00022989"/>
    </source>
</evidence>
<keyword evidence="2" id="KW-1003">Cell membrane</keyword>
<dbReference type="PANTHER" id="PTHR28259">
    <property type="entry name" value="FLUORIDE EXPORT PROTEIN 1-RELATED"/>
    <property type="match status" value="1"/>
</dbReference>
<dbReference type="PANTHER" id="PTHR28259:SF1">
    <property type="entry name" value="FLUORIDE EXPORT PROTEIN 1-RELATED"/>
    <property type="match status" value="1"/>
</dbReference>
<comment type="catalytic activity">
    <reaction evidence="8">
        <text>fluoride(in) = fluoride(out)</text>
        <dbReference type="Rhea" id="RHEA:76159"/>
        <dbReference type="ChEBI" id="CHEBI:17051"/>
    </reaction>
    <physiologicalReaction direction="left-to-right" evidence="8">
        <dbReference type="Rhea" id="RHEA:76160"/>
    </physiologicalReaction>
</comment>
<evidence type="ECO:0000256" key="9">
    <source>
        <dbReference type="ARBA" id="ARBA00049940"/>
    </source>
</evidence>
<gene>
    <name evidence="11" type="ORF">C5L39_05145</name>
</gene>
<keyword evidence="12" id="KW-1185">Reference proteome</keyword>
<dbReference type="GO" id="GO:1903425">
    <property type="term" value="F:fluoride transmembrane transporter activity"/>
    <property type="evidence" value="ECO:0007669"/>
    <property type="project" value="TreeGrafter"/>
</dbReference>
<keyword evidence="6" id="KW-0813">Transport</keyword>
<evidence type="ECO:0000313" key="11">
    <source>
        <dbReference type="EMBL" id="RNE49715.1"/>
    </source>
</evidence>
<dbReference type="AlphaFoldDB" id="A0A3M8KA96"/>
<feature type="transmembrane region" description="Helical" evidence="10">
    <location>
        <begin position="42"/>
        <end position="69"/>
    </location>
</feature>
<comment type="caution">
    <text evidence="11">The sequence shown here is derived from an EMBL/GenBank/DDBJ whole genome shotgun (WGS) entry which is preliminary data.</text>
</comment>
<accession>A0A3M8KA96</accession>
<proteinExistence type="inferred from homology"/>
<keyword evidence="6" id="KW-0407">Ion channel</keyword>
<evidence type="ECO:0000256" key="8">
    <source>
        <dbReference type="ARBA" id="ARBA00035585"/>
    </source>
</evidence>
<keyword evidence="3 10" id="KW-0812">Transmembrane</keyword>
<reference evidence="11 12" key="1">
    <citation type="submission" date="2018-02" db="EMBL/GenBank/DDBJ databases">
        <title>Corynebacterium alimpuense sp. nov., a marine obligate actinomycete isolated from sediments of Valparaiso bay, Chile.</title>
        <authorList>
            <person name="Claverias F."/>
            <person name="Gonzales-Siles L."/>
            <person name="Salva-Serra F."/>
            <person name="Inganaes E."/>
            <person name="Molin K."/>
            <person name="Cumsille A."/>
            <person name="Undabarrena A."/>
            <person name="Couve E."/>
            <person name="Moore E.R.B."/>
            <person name="Gomila M."/>
            <person name="Camara B."/>
        </authorList>
    </citation>
    <scope>NUCLEOTIDE SEQUENCE [LARGE SCALE GENOMIC DNA]</scope>
    <source>
        <strain evidence="11 12">CCUG 69366</strain>
    </source>
</reference>
<keyword evidence="5 10" id="KW-0472">Membrane</keyword>
<dbReference type="GO" id="GO:0005886">
    <property type="term" value="C:plasma membrane"/>
    <property type="evidence" value="ECO:0007669"/>
    <property type="project" value="UniProtKB-SubCell"/>
</dbReference>
<dbReference type="OrthoDB" id="5148600at2"/>
<dbReference type="EMBL" id="PTJO01000003">
    <property type="protein sequence ID" value="RNE49715.1"/>
    <property type="molecule type" value="Genomic_DNA"/>
</dbReference>
<evidence type="ECO:0000256" key="10">
    <source>
        <dbReference type="RuleBase" id="RU004340"/>
    </source>
</evidence>
<evidence type="ECO:0000256" key="7">
    <source>
        <dbReference type="ARBA" id="ARBA00035120"/>
    </source>
</evidence>
<evidence type="ECO:0000256" key="6">
    <source>
        <dbReference type="ARBA" id="ARBA00023303"/>
    </source>
</evidence>
<evidence type="ECO:0000256" key="5">
    <source>
        <dbReference type="ARBA" id="ARBA00023136"/>
    </source>
</evidence>
<comment type="function">
    <text evidence="9">Fluoride-specific ion channel. Important for reducing fluoride concentration in the cell, thus reducing its toxicity.</text>
</comment>
<evidence type="ECO:0000256" key="1">
    <source>
        <dbReference type="ARBA" id="ARBA00004651"/>
    </source>
</evidence>
<protein>
    <recommendedName>
        <fullName evidence="10">Fluoride-specific ion channel</fullName>
    </recommendedName>
</protein>
<name>A0A3M8KA96_9CORY</name>
<evidence type="ECO:0000256" key="3">
    <source>
        <dbReference type="ARBA" id="ARBA00022692"/>
    </source>
</evidence>
<evidence type="ECO:0000313" key="12">
    <source>
        <dbReference type="Proteomes" id="UP000266975"/>
    </source>
</evidence>
<comment type="similarity">
    <text evidence="7 10">Belongs to the fluoride channel Fluc/FEX (TC 1.A.43) family.</text>
</comment>
<organism evidence="11 12">
    <name type="scientific">Corynebacterium alimapuense</name>
    <dbReference type="NCBI Taxonomy" id="1576874"/>
    <lineage>
        <taxon>Bacteria</taxon>
        <taxon>Bacillati</taxon>
        <taxon>Actinomycetota</taxon>
        <taxon>Actinomycetes</taxon>
        <taxon>Mycobacteriales</taxon>
        <taxon>Corynebacteriaceae</taxon>
        <taxon>Corynebacterium</taxon>
    </lineage>
</organism>